<dbReference type="Gene3D" id="3.90.940.20">
    <property type="entry name" value="RPB5-like RNA polymerase subunit"/>
    <property type="match status" value="1"/>
</dbReference>
<dbReference type="InterPro" id="IPR000783">
    <property type="entry name" value="RNA_pol_subH/Rpb5_C"/>
</dbReference>
<dbReference type="Pfam" id="PF03871">
    <property type="entry name" value="RNA_pol_Rpb5_N"/>
    <property type="match status" value="1"/>
</dbReference>
<dbReference type="InterPro" id="IPR035913">
    <property type="entry name" value="RPB5-like_sf"/>
</dbReference>
<keyword evidence="3" id="KW-0539">Nucleus</keyword>
<evidence type="ECO:0000256" key="1">
    <source>
        <dbReference type="ARBA" id="ARBA00004123"/>
    </source>
</evidence>
<dbReference type="PANTHER" id="PTHR10535">
    <property type="entry name" value="DNA-DIRECTED RNA POLYMERASES I, II, AND III SUBUNIT RPABC1"/>
    <property type="match status" value="1"/>
</dbReference>
<dbReference type="GO" id="GO:0005736">
    <property type="term" value="C:RNA polymerase I complex"/>
    <property type="evidence" value="ECO:0007669"/>
    <property type="project" value="TreeGrafter"/>
</dbReference>
<evidence type="ECO:0000256" key="3">
    <source>
        <dbReference type="ARBA" id="ARBA00023242"/>
    </source>
</evidence>
<reference evidence="7 8" key="1">
    <citation type="submission" date="2012-08" db="EMBL/GenBank/DDBJ databases">
        <title>Oryza genome evolution.</title>
        <authorList>
            <person name="Wing R.A."/>
        </authorList>
    </citation>
    <scope>NUCLEOTIDE SEQUENCE</scope>
</reference>
<dbReference type="STRING" id="77586.A0A0D9W6F9"/>
<dbReference type="GO" id="GO:0005666">
    <property type="term" value="C:RNA polymerase III complex"/>
    <property type="evidence" value="ECO:0007669"/>
    <property type="project" value="TreeGrafter"/>
</dbReference>
<dbReference type="FunFam" id="3.40.1340.10:FF:000001">
    <property type="entry name" value="DNA-directed RNA polymerases I, II, and III subunit RPABC1"/>
    <property type="match status" value="1"/>
</dbReference>
<name>A0A0D9W6F9_9ORYZ</name>
<dbReference type="InterPro" id="IPR014381">
    <property type="entry name" value="Arch_Rpo5/euc_Rpb5"/>
</dbReference>
<reference evidence="8" key="2">
    <citation type="submission" date="2013-12" db="EMBL/GenBank/DDBJ databases">
        <authorList>
            <person name="Yu Y."/>
            <person name="Lee S."/>
            <person name="de Baynast K."/>
            <person name="Wissotski M."/>
            <person name="Liu L."/>
            <person name="Talag J."/>
            <person name="Goicoechea J."/>
            <person name="Angelova A."/>
            <person name="Jetty R."/>
            <person name="Kudrna D."/>
            <person name="Golser W."/>
            <person name="Rivera L."/>
            <person name="Zhang J."/>
            <person name="Wing R."/>
        </authorList>
    </citation>
    <scope>NUCLEOTIDE SEQUENCE</scope>
</reference>
<dbReference type="eggNOG" id="KOG3218">
    <property type="taxonomic scope" value="Eukaryota"/>
</dbReference>
<evidence type="ECO:0008006" key="9">
    <source>
        <dbReference type="Google" id="ProtNLM"/>
    </source>
</evidence>
<dbReference type="GO" id="GO:0003677">
    <property type="term" value="F:DNA binding"/>
    <property type="evidence" value="ECO:0007669"/>
    <property type="project" value="InterPro"/>
</dbReference>
<dbReference type="GO" id="GO:0005665">
    <property type="term" value="C:RNA polymerase II, core complex"/>
    <property type="evidence" value="ECO:0007669"/>
    <property type="project" value="TreeGrafter"/>
</dbReference>
<evidence type="ECO:0000256" key="4">
    <source>
        <dbReference type="ARBA" id="ARBA00025765"/>
    </source>
</evidence>
<evidence type="ECO:0000259" key="5">
    <source>
        <dbReference type="Pfam" id="PF01191"/>
    </source>
</evidence>
<evidence type="ECO:0000259" key="6">
    <source>
        <dbReference type="Pfam" id="PF03871"/>
    </source>
</evidence>
<dbReference type="GO" id="GO:0006362">
    <property type="term" value="P:transcription elongation by RNA polymerase I"/>
    <property type="evidence" value="ECO:0007669"/>
    <property type="project" value="TreeGrafter"/>
</dbReference>
<accession>A0A0D9W6F9</accession>
<dbReference type="EnsemblPlants" id="LPERR04G13390.1">
    <property type="protein sequence ID" value="LPERR04G13390.1"/>
    <property type="gene ID" value="LPERR04G13390"/>
</dbReference>
<dbReference type="SUPFAM" id="SSF53036">
    <property type="entry name" value="Eukaryotic RPB5 N-terminal domain"/>
    <property type="match status" value="1"/>
</dbReference>
<dbReference type="HOGENOM" id="CLU_058320_0_0_1"/>
<comment type="subcellular location">
    <subcellularLocation>
        <location evidence="1">Nucleus</location>
    </subcellularLocation>
</comment>
<proteinExistence type="inferred from homology"/>
<dbReference type="AlphaFoldDB" id="A0A0D9W6F9"/>
<dbReference type="HAMAP" id="MF_00025">
    <property type="entry name" value="RNApol_Rpo5_RPB5"/>
    <property type="match status" value="1"/>
</dbReference>
<sequence length="220" mass="25536">MASEDETNRLFRIRRTVMQMLRDRGYLVLEESINMTKGEFVAKYGDPVNRDDFIINSAKVGSPADQIYIFFPKDAKPGVKTIRSYVERMKQESVFSGILVVQQALSAFARSAVLECSQKFHLEVFQEAELLVNIKEHTLVPEHELLTPEQKKTLLERYTVKETQQPVCFDDIELVMRMQLPRIQITDPIARYYGMKRGQVVKIIRSSETAGRYVTYRYVV</sequence>
<dbReference type="GO" id="GO:0006366">
    <property type="term" value="P:transcription by RNA polymerase II"/>
    <property type="evidence" value="ECO:0007669"/>
    <property type="project" value="TreeGrafter"/>
</dbReference>
<comment type="similarity">
    <text evidence="4">Belongs to the archaeal Rpo5/eukaryotic RPB5 RNA polymerase subunit family.</text>
</comment>
<reference evidence="7" key="3">
    <citation type="submission" date="2015-04" db="UniProtKB">
        <authorList>
            <consortium name="EnsemblPlants"/>
        </authorList>
    </citation>
    <scope>IDENTIFICATION</scope>
</reference>
<dbReference type="PIRSF" id="PIRSF000747">
    <property type="entry name" value="RPB5"/>
    <property type="match status" value="1"/>
</dbReference>
<feature type="domain" description="RNA polymerase subunit H/Rpb5 C-terminal" evidence="5">
    <location>
        <begin position="177"/>
        <end position="219"/>
    </location>
</feature>
<evidence type="ECO:0000313" key="8">
    <source>
        <dbReference type="Proteomes" id="UP000032180"/>
    </source>
</evidence>
<organism evidence="7 8">
    <name type="scientific">Leersia perrieri</name>
    <dbReference type="NCBI Taxonomy" id="77586"/>
    <lineage>
        <taxon>Eukaryota</taxon>
        <taxon>Viridiplantae</taxon>
        <taxon>Streptophyta</taxon>
        <taxon>Embryophyta</taxon>
        <taxon>Tracheophyta</taxon>
        <taxon>Spermatophyta</taxon>
        <taxon>Magnoliopsida</taxon>
        <taxon>Liliopsida</taxon>
        <taxon>Poales</taxon>
        <taxon>Poaceae</taxon>
        <taxon>BOP clade</taxon>
        <taxon>Oryzoideae</taxon>
        <taxon>Oryzeae</taxon>
        <taxon>Oryzinae</taxon>
        <taxon>Leersia</taxon>
    </lineage>
</organism>
<dbReference type="InterPro" id="IPR036710">
    <property type="entry name" value="RNA_pol_Rpb5_N_sf"/>
</dbReference>
<dbReference type="SUPFAM" id="SSF55287">
    <property type="entry name" value="RPB5-like RNA polymerase subunit"/>
    <property type="match status" value="1"/>
</dbReference>
<dbReference type="Pfam" id="PF01191">
    <property type="entry name" value="RNA_pol_Rpb5_C"/>
    <property type="match status" value="2"/>
</dbReference>
<feature type="domain" description="RNA polymerase Rpb5 N-terminal" evidence="6">
    <location>
        <begin position="4"/>
        <end position="89"/>
    </location>
</feature>
<protein>
    <recommendedName>
        <fullName evidence="9">RNA polymerase subunit H/Rpb5 C-terminal domain-containing protein</fullName>
    </recommendedName>
</protein>
<dbReference type="GO" id="GO:0042797">
    <property type="term" value="P:tRNA transcription by RNA polymerase III"/>
    <property type="evidence" value="ECO:0007669"/>
    <property type="project" value="TreeGrafter"/>
</dbReference>
<keyword evidence="2" id="KW-0804">Transcription</keyword>
<evidence type="ECO:0000256" key="2">
    <source>
        <dbReference type="ARBA" id="ARBA00023163"/>
    </source>
</evidence>
<feature type="domain" description="RNA polymerase subunit H/Rpb5 C-terminal" evidence="5">
    <location>
        <begin position="132"/>
        <end position="166"/>
    </location>
</feature>
<dbReference type="PANTHER" id="PTHR10535:SF0">
    <property type="entry name" value="DNA-DIRECTED RNA POLYMERASES I, II, AND III SUBUNIT RPABC1"/>
    <property type="match status" value="1"/>
</dbReference>
<dbReference type="Proteomes" id="UP000032180">
    <property type="component" value="Chromosome 4"/>
</dbReference>
<evidence type="ECO:0000313" key="7">
    <source>
        <dbReference type="EnsemblPlants" id="LPERR04G13390.1"/>
    </source>
</evidence>
<dbReference type="GO" id="GO:0003899">
    <property type="term" value="F:DNA-directed RNA polymerase activity"/>
    <property type="evidence" value="ECO:0007669"/>
    <property type="project" value="InterPro"/>
</dbReference>
<dbReference type="InterPro" id="IPR005571">
    <property type="entry name" value="RNA_pol_Rpb5_N"/>
</dbReference>
<keyword evidence="8" id="KW-1185">Reference proteome</keyword>
<dbReference type="Gene3D" id="3.40.1340.10">
    <property type="entry name" value="RNA polymerase, Rpb5, N-terminal domain"/>
    <property type="match status" value="1"/>
</dbReference>
<dbReference type="Gramene" id="LPERR04G13390.1">
    <property type="protein sequence ID" value="LPERR04G13390.1"/>
    <property type="gene ID" value="LPERR04G13390"/>
</dbReference>